<dbReference type="SUPFAM" id="SSF53335">
    <property type="entry name" value="S-adenosyl-L-methionine-dependent methyltransferases"/>
    <property type="match status" value="1"/>
</dbReference>
<gene>
    <name evidence="4" type="ORF">GCM10009862_10960</name>
</gene>
<comment type="caution">
    <text evidence="4">The sequence shown here is derived from an EMBL/GenBank/DDBJ whole genome shotgun (WGS) entry which is preliminary data.</text>
</comment>
<dbReference type="InterPro" id="IPR052916">
    <property type="entry name" value="Type-I_RE_MTase_Subunit"/>
</dbReference>
<keyword evidence="1" id="KW-0680">Restriction system</keyword>
<dbReference type="Gene3D" id="3.40.50.150">
    <property type="entry name" value="Vaccinia Virus protein VP39"/>
    <property type="match status" value="1"/>
</dbReference>
<name>A0ABN3PB00_9MICO</name>
<dbReference type="PANTHER" id="PTHR42998:SF1">
    <property type="entry name" value="TYPE I RESTRICTION ENZYME HINDI METHYLASE SUBUNIT"/>
    <property type="match status" value="1"/>
</dbReference>
<dbReference type="EMBL" id="BAAARI010000007">
    <property type="protein sequence ID" value="GAA2573852.1"/>
    <property type="molecule type" value="Genomic_DNA"/>
</dbReference>
<feature type="domain" description="DNA methylase adenine-specific" evidence="3">
    <location>
        <begin position="11"/>
        <end position="174"/>
    </location>
</feature>
<dbReference type="InterPro" id="IPR029063">
    <property type="entry name" value="SAM-dependent_MTases_sf"/>
</dbReference>
<proteinExistence type="predicted"/>
<reference evidence="4 5" key="1">
    <citation type="journal article" date="2019" name="Int. J. Syst. Evol. Microbiol.">
        <title>The Global Catalogue of Microorganisms (GCM) 10K type strain sequencing project: providing services to taxonomists for standard genome sequencing and annotation.</title>
        <authorList>
            <consortium name="The Broad Institute Genomics Platform"/>
            <consortium name="The Broad Institute Genome Sequencing Center for Infectious Disease"/>
            <person name="Wu L."/>
            <person name="Ma J."/>
        </authorList>
    </citation>
    <scope>NUCLEOTIDE SEQUENCE [LARGE SCALE GENOMIC DNA]</scope>
    <source>
        <strain evidence="4 5">JCM 16365</strain>
    </source>
</reference>
<dbReference type="Pfam" id="PF02384">
    <property type="entry name" value="N6_Mtase"/>
    <property type="match status" value="1"/>
</dbReference>
<dbReference type="PANTHER" id="PTHR42998">
    <property type="entry name" value="TYPE I RESTRICTION ENZYME HINDVIIP M PROTEIN-RELATED"/>
    <property type="match status" value="1"/>
</dbReference>
<dbReference type="InterPro" id="IPR003356">
    <property type="entry name" value="DNA_methylase_A-5"/>
</dbReference>
<evidence type="ECO:0000313" key="4">
    <source>
        <dbReference type="EMBL" id="GAA2573852.1"/>
    </source>
</evidence>
<organism evidence="4 5">
    <name type="scientific">Microbacterium binotii</name>
    <dbReference type="NCBI Taxonomy" id="462710"/>
    <lineage>
        <taxon>Bacteria</taxon>
        <taxon>Bacillati</taxon>
        <taxon>Actinomycetota</taxon>
        <taxon>Actinomycetes</taxon>
        <taxon>Micrococcales</taxon>
        <taxon>Microbacteriaceae</taxon>
        <taxon>Microbacterium</taxon>
    </lineage>
</organism>
<protein>
    <recommendedName>
        <fullName evidence="3">DNA methylase adenine-specific domain-containing protein</fullName>
    </recommendedName>
</protein>
<evidence type="ECO:0000256" key="1">
    <source>
        <dbReference type="ARBA" id="ARBA00022747"/>
    </source>
</evidence>
<evidence type="ECO:0000313" key="5">
    <source>
        <dbReference type="Proteomes" id="UP001500274"/>
    </source>
</evidence>
<evidence type="ECO:0000256" key="2">
    <source>
        <dbReference type="ARBA" id="ARBA00023125"/>
    </source>
</evidence>
<keyword evidence="2" id="KW-0238">DNA-binding</keyword>
<dbReference type="SUPFAM" id="SSF116734">
    <property type="entry name" value="DNA methylase specificity domain"/>
    <property type="match status" value="1"/>
</dbReference>
<dbReference type="Gene3D" id="3.90.220.20">
    <property type="entry name" value="DNA methylase specificity domains"/>
    <property type="match status" value="1"/>
</dbReference>
<accession>A0ABN3PB00</accession>
<dbReference type="InterPro" id="IPR044946">
    <property type="entry name" value="Restrct_endonuc_typeI_TRD_sf"/>
</dbReference>
<keyword evidence="5" id="KW-1185">Reference proteome</keyword>
<dbReference type="Proteomes" id="UP001500274">
    <property type="component" value="Unassembled WGS sequence"/>
</dbReference>
<sequence length="439" mass="46147">MTTALAASPDATGFGYEINERAARLARQRALLAGQASRLEVVSADTLQNDPSAELRADVIVAEPPFGLRTQLPAIDARWPAAFPPAATDLAWVFHAVSHLSSEGRGYVLLPPGVLYSSPARSLRAELIANGNVHAIVALPPNTVPYTSLPLTLWVVGAQGTGDGAVRIIDASGSKDPAVDVPRWLSGGPVEAPHAVVPVARVLATDSRLDPAAWVEWETAASPDELSEQVRRSQADIALTIDALTELKNAMRTPALPSDVRVVTVGELLELGYLQLVPARAPRRAGGDAPDNLVQVGDISKGRVDTILGDMVGGVTAPGDVLMGTIGGVHAQVDHNGGHVLGTDVHAFRVGPGAPLDAEYLALTAAGSWNGRFAKGAGVPRVNHRDVEIPLVPLDTQREIVEFALLQRRVRELVGEIDLRADQALPALLAAVRQMGASS</sequence>
<evidence type="ECO:0000259" key="3">
    <source>
        <dbReference type="Pfam" id="PF02384"/>
    </source>
</evidence>